<dbReference type="Proteomes" id="UP000628669">
    <property type="component" value="Unassembled WGS sequence"/>
</dbReference>
<sequence length="197" mass="22690">MKKILYTLSFIIALSACKENRNENTPIVDNVVDNAESSVSGSFKSSRHDDKIDQIYSELIKSNKNLQAIDDKVKIANDESNKVIFEYKEIFDKSESYYMNAKYHANAIGDSLMKIETLDMIKSSSDQYDLKMKNVTDLIAKVNANQEKMNDLYTIFKIKKTLPEIEKYQKAHPLKPDHLNGFINKQNQLLNEVKNLK</sequence>
<evidence type="ECO:0000313" key="1">
    <source>
        <dbReference type="EMBL" id="MBK1896781.1"/>
    </source>
</evidence>
<dbReference type="PROSITE" id="PS51257">
    <property type="entry name" value="PROKAR_LIPOPROTEIN"/>
    <property type="match status" value="1"/>
</dbReference>
<organism evidence="1 2">
    <name type="scientific">Chryseobacterium paridis</name>
    <dbReference type="NCBI Taxonomy" id="2800328"/>
    <lineage>
        <taxon>Bacteria</taxon>
        <taxon>Pseudomonadati</taxon>
        <taxon>Bacteroidota</taxon>
        <taxon>Flavobacteriia</taxon>
        <taxon>Flavobacteriales</taxon>
        <taxon>Weeksellaceae</taxon>
        <taxon>Chryseobacterium group</taxon>
        <taxon>Chryseobacterium</taxon>
    </lineage>
</organism>
<reference evidence="2" key="1">
    <citation type="submission" date="2021-01" db="EMBL/GenBank/DDBJ databases">
        <title>Genome public.</title>
        <authorList>
            <person name="Liu C."/>
            <person name="Sun Q."/>
        </authorList>
    </citation>
    <scope>NUCLEOTIDE SEQUENCE [LARGE SCALE GENOMIC DNA]</scope>
    <source>
        <strain evidence="2">YIM B02567</strain>
    </source>
</reference>
<protein>
    <recommendedName>
        <fullName evidence="3">Lipoprotein</fullName>
    </recommendedName>
</protein>
<keyword evidence="2" id="KW-1185">Reference proteome</keyword>
<name>A0ABS1FWG2_9FLAO</name>
<dbReference type="RefSeq" id="WP_200246524.1">
    <property type="nucleotide sequence ID" value="NZ_JAENHK010000010.1"/>
</dbReference>
<accession>A0ABS1FWG2</accession>
<evidence type="ECO:0008006" key="3">
    <source>
        <dbReference type="Google" id="ProtNLM"/>
    </source>
</evidence>
<comment type="caution">
    <text evidence="1">The sequence shown here is derived from an EMBL/GenBank/DDBJ whole genome shotgun (WGS) entry which is preliminary data.</text>
</comment>
<evidence type="ECO:0000313" key="2">
    <source>
        <dbReference type="Proteomes" id="UP000628669"/>
    </source>
</evidence>
<gene>
    <name evidence="1" type="ORF">JHL15_13520</name>
</gene>
<dbReference type="EMBL" id="JAENHK010000010">
    <property type="protein sequence ID" value="MBK1896781.1"/>
    <property type="molecule type" value="Genomic_DNA"/>
</dbReference>
<proteinExistence type="predicted"/>